<dbReference type="InterPro" id="IPR041616">
    <property type="entry name" value="PheRS_beta_core"/>
</dbReference>
<gene>
    <name evidence="12" type="primary">pheT</name>
    <name evidence="15" type="ORF">A3K49_01095</name>
</gene>
<proteinExistence type="inferred from homology"/>
<dbReference type="InterPro" id="IPR009061">
    <property type="entry name" value="DNA-bd_dom_put_sf"/>
</dbReference>
<dbReference type="SMART" id="SM00874">
    <property type="entry name" value="B5"/>
    <property type="match status" value="1"/>
</dbReference>
<dbReference type="PANTHER" id="PTHR10947:SF0">
    <property type="entry name" value="PHENYLALANINE--TRNA LIGASE BETA SUBUNIT"/>
    <property type="match status" value="1"/>
</dbReference>
<organism evidence="15 16">
    <name type="scientific">candidate division WOR-1 bacterium RIFOXYC12_FULL_54_18</name>
    <dbReference type="NCBI Taxonomy" id="1802584"/>
    <lineage>
        <taxon>Bacteria</taxon>
        <taxon>Bacillati</taxon>
        <taxon>Saganbacteria</taxon>
    </lineage>
</organism>
<keyword evidence="3 12" id="KW-0963">Cytoplasm</keyword>
<dbReference type="InterPro" id="IPR045864">
    <property type="entry name" value="aa-tRNA-synth_II/BPL/LPL"/>
</dbReference>
<dbReference type="SUPFAM" id="SSF54991">
    <property type="entry name" value="Anticodon-binding domain of PheRS"/>
    <property type="match status" value="1"/>
</dbReference>
<dbReference type="GO" id="GO:0004826">
    <property type="term" value="F:phenylalanine-tRNA ligase activity"/>
    <property type="evidence" value="ECO:0007669"/>
    <property type="project" value="UniProtKB-UniRule"/>
</dbReference>
<feature type="binding site" evidence="12">
    <location>
        <position position="348"/>
    </location>
    <ligand>
        <name>Mg(2+)</name>
        <dbReference type="ChEBI" id="CHEBI:18420"/>
        <note>shared with alpha subunit</note>
    </ligand>
</feature>
<keyword evidence="7 12" id="KW-0067">ATP-binding</keyword>
<dbReference type="EMBL" id="MEUG01000001">
    <property type="protein sequence ID" value="OGC27606.1"/>
    <property type="molecule type" value="Genomic_DNA"/>
</dbReference>
<dbReference type="GO" id="GO:0006432">
    <property type="term" value="P:phenylalanyl-tRNA aminoacylation"/>
    <property type="evidence" value="ECO:0007669"/>
    <property type="project" value="UniProtKB-UniRule"/>
</dbReference>
<keyword evidence="10 12" id="KW-0030">Aminoacyl-tRNA synthetase</keyword>
<evidence type="ECO:0000256" key="3">
    <source>
        <dbReference type="ARBA" id="ARBA00022490"/>
    </source>
</evidence>
<sequence>MKVPLEWLKELVPIKVTAEKLAELIALGGLETHLISSDILEVDILPNRADCWSLRGIAREVAALTKVKVKAEKPKVNETAEKTKKFVQVDILEPELCSRYMARVIKNVKVDDSPDWLKHRLEKAGVRSINNVVDVTNYLMLEIGQPMHAFDASLVKDRHIVVRRAEPKEKVLALDGKEYQLDSEVLVIADPDKAIAIAGIMGLANSEVRPTTTTIILESAFFNPVSIHENSRKLKLRSESSVRFAHGLDWLGVEEALDRGAALIAELAGGEVLSGSVDAKKKDPTPKNVLLRPARVEKILGEKLAVGTMTSILKGLGFGVKTKGNDLVIEIPLFRAMDLEREADLIEEIVRVNGFDKIKPTMPDTSFPGKKVPVEDHQKIRHSLVGCGLNEAQTYTLVGSRELEHCLLSAEHVLPVENPLNADQIYLRPSLLPGLLRVVERNQNRQIENVLLFEIGKSFAKNGDKLPRETYRVAAVATGSPFRSLLDKGTVDYFFLKGVIENLFASIGLELPELKESASGYLQVGSAAEIPGIGFFGALNPEIQRNFELKKPLFAFEFDLDALLGMARKGQIYRQLPKYPNISRDISLTAGENISNQRIIDLIKEVGGPLTEAVFPFDKFKESVAYRVVYRHQERTLTEAEVNQKHQEITAALVAQLNVKLR</sequence>
<evidence type="ECO:0000256" key="1">
    <source>
        <dbReference type="ARBA" id="ARBA00008653"/>
    </source>
</evidence>
<protein>
    <recommendedName>
        <fullName evidence="12">Phenylalanine--tRNA ligase beta subunit</fullName>
        <ecNumber evidence="12">6.1.1.20</ecNumber>
    </recommendedName>
    <alternativeName>
        <fullName evidence="12">Phenylalanyl-tRNA synthetase beta subunit</fullName>
        <shortName evidence="12">PheRS</shortName>
    </alternativeName>
</protein>
<feature type="binding site" evidence="12">
    <location>
        <position position="347"/>
    </location>
    <ligand>
        <name>Mg(2+)</name>
        <dbReference type="ChEBI" id="CHEBI:18420"/>
        <note>shared with alpha subunit</note>
    </ligand>
</feature>
<comment type="caution">
    <text evidence="15">The sequence shown here is derived from an EMBL/GenBank/DDBJ whole genome shotgun (WGS) entry which is preliminary data.</text>
</comment>
<keyword evidence="4 12" id="KW-0436">Ligase</keyword>
<dbReference type="SUPFAM" id="SSF55681">
    <property type="entry name" value="Class II aaRS and biotin synthetases"/>
    <property type="match status" value="1"/>
</dbReference>
<comment type="subcellular location">
    <subcellularLocation>
        <location evidence="12">Cytoplasm</location>
    </subcellularLocation>
</comment>
<evidence type="ECO:0000256" key="4">
    <source>
        <dbReference type="ARBA" id="ARBA00022598"/>
    </source>
</evidence>
<comment type="subunit">
    <text evidence="2 12">Tetramer of two alpha and two beta subunits.</text>
</comment>
<dbReference type="PROSITE" id="PS51483">
    <property type="entry name" value="B5"/>
    <property type="match status" value="1"/>
</dbReference>
<feature type="domain" description="B5" evidence="14">
    <location>
        <begin position="284"/>
        <end position="360"/>
    </location>
</feature>
<dbReference type="PANTHER" id="PTHR10947">
    <property type="entry name" value="PHENYLALANYL-TRNA SYNTHETASE BETA CHAIN AND LEUCINE-RICH REPEAT-CONTAINING PROTEIN 47"/>
    <property type="match status" value="1"/>
</dbReference>
<evidence type="ECO:0000256" key="10">
    <source>
        <dbReference type="ARBA" id="ARBA00023146"/>
    </source>
</evidence>
<dbReference type="AlphaFoldDB" id="A0A1F4T4W8"/>
<dbReference type="Pfam" id="PF17759">
    <property type="entry name" value="tRNA_synthFbeta"/>
    <property type="match status" value="1"/>
</dbReference>
<evidence type="ECO:0000256" key="2">
    <source>
        <dbReference type="ARBA" id="ARBA00011209"/>
    </source>
</evidence>
<dbReference type="Pfam" id="PF03483">
    <property type="entry name" value="B3_4"/>
    <property type="match status" value="1"/>
</dbReference>
<dbReference type="GO" id="GO:0000287">
    <property type="term" value="F:magnesium ion binding"/>
    <property type="evidence" value="ECO:0007669"/>
    <property type="project" value="UniProtKB-UniRule"/>
</dbReference>
<dbReference type="Gene3D" id="3.30.56.10">
    <property type="match status" value="2"/>
</dbReference>
<dbReference type="GO" id="GO:0003723">
    <property type="term" value="F:RNA binding"/>
    <property type="evidence" value="ECO:0007669"/>
    <property type="project" value="InterPro"/>
</dbReference>
<dbReference type="Proteomes" id="UP000178602">
    <property type="component" value="Unassembled WGS sequence"/>
</dbReference>
<dbReference type="InterPro" id="IPR020825">
    <property type="entry name" value="Phe-tRNA_synthase-like_B3/B4"/>
</dbReference>
<dbReference type="PROSITE" id="PS51447">
    <property type="entry name" value="FDX_ACB"/>
    <property type="match status" value="1"/>
</dbReference>
<dbReference type="InterPro" id="IPR036690">
    <property type="entry name" value="Fdx_antiC-bd_sf"/>
</dbReference>
<keyword evidence="6 12" id="KW-0547">Nucleotide-binding</keyword>
<dbReference type="SUPFAM" id="SSF56037">
    <property type="entry name" value="PheT/TilS domain"/>
    <property type="match status" value="1"/>
</dbReference>
<evidence type="ECO:0000256" key="8">
    <source>
        <dbReference type="ARBA" id="ARBA00022842"/>
    </source>
</evidence>
<evidence type="ECO:0000256" key="5">
    <source>
        <dbReference type="ARBA" id="ARBA00022723"/>
    </source>
</evidence>
<dbReference type="SMART" id="SM00896">
    <property type="entry name" value="FDX-ACB"/>
    <property type="match status" value="1"/>
</dbReference>
<feature type="binding site" evidence="12">
    <location>
        <position position="338"/>
    </location>
    <ligand>
        <name>Mg(2+)</name>
        <dbReference type="ChEBI" id="CHEBI:18420"/>
        <note>shared with alpha subunit</note>
    </ligand>
</feature>
<dbReference type="Pfam" id="PF03484">
    <property type="entry name" value="B5"/>
    <property type="match status" value="1"/>
</dbReference>
<evidence type="ECO:0000256" key="6">
    <source>
        <dbReference type="ARBA" id="ARBA00022741"/>
    </source>
</evidence>
<comment type="catalytic activity">
    <reaction evidence="11 12">
        <text>tRNA(Phe) + L-phenylalanine + ATP = L-phenylalanyl-tRNA(Phe) + AMP + diphosphate + H(+)</text>
        <dbReference type="Rhea" id="RHEA:19413"/>
        <dbReference type="Rhea" id="RHEA-COMP:9668"/>
        <dbReference type="Rhea" id="RHEA-COMP:9699"/>
        <dbReference type="ChEBI" id="CHEBI:15378"/>
        <dbReference type="ChEBI" id="CHEBI:30616"/>
        <dbReference type="ChEBI" id="CHEBI:33019"/>
        <dbReference type="ChEBI" id="CHEBI:58095"/>
        <dbReference type="ChEBI" id="CHEBI:78442"/>
        <dbReference type="ChEBI" id="CHEBI:78531"/>
        <dbReference type="ChEBI" id="CHEBI:456215"/>
        <dbReference type="EC" id="6.1.1.20"/>
    </reaction>
</comment>
<keyword evidence="9 12" id="KW-0648">Protein biosynthesis</keyword>
<evidence type="ECO:0000259" key="14">
    <source>
        <dbReference type="PROSITE" id="PS51483"/>
    </source>
</evidence>
<evidence type="ECO:0000256" key="7">
    <source>
        <dbReference type="ARBA" id="ARBA00022840"/>
    </source>
</evidence>
<dbReference type="Gene3D" id="3.30.70.380">
    <property type="entry name" value="Ferrodoxin-fold anticodon-binding domain"/>
    <property type="match status" value="1"/>
</dbReference>
<dbReference type="GO" id="GO:0009328">
    <property type="term" value="C:phenylalanine-tRNA ligase complex"/>
    <property type="evidence" value="ECO:0007669"/>
    <property type="project" value="TreeGrafter"/>
</dbReference>
<dbReference type="SMART" id="SM00873">
    <property type="entry name" value="B3_4"/>
    <property type="match status" value="1"/>
</dbReference>
<evidence type="ECO:0000256" key="11">
    <source>
        <dbReference type="ARBA" id="ARBA00049255"/>
    </source>
</evidence>
<dbReference type="Gene3D" id="3.30.930.10">
    <property type="entry name" value="Bira Bifunctional Protein, Domain 2"/>
    <property type="match status" value="1"/>
</dbReference>
<dbReference type="InterPro" id="IPR005147">
    <property type="entry name" value="tRNA_synthase_B5-dom"/>
</dbReference>
<keyword evidence="5 12" id="KW-0479">Metal-binding</keyword>
<dbReference type="InterPro" id="IPR005146">
    <property type="entry name" value="B3/B4_tRNA-bd"/>
</dbReference>
<dbReference type="FunFam" id="3.50.40.10:FF:000001">
    <property type="entry name" value="Phenylalanine--tRNA ligase beta subunit"/>
    <property type="match status" value="1"/>
</dbReference>
<reference evidence="15 16" key="1">
    <citation type="journal article" date="2016" name="Nat. Commun.">
        <title>Thousands of microbial genomes shed light on interconnected biogeochemical processes in an aquifer system.</title>
        <authorList>
            <person name="Anantharaman K."/>
            <person name="Brown C.T."/>
            <person name="Hug L.A."/>
            <person name="Sharon I."/>
            <person name="Castelle C.J."/>
            <person name="Probst A.J."/>
            <person name="Thomas B.C."/>
            <person name="Singh A."/>
            <person name="Wilkins M.J."/>
            <person name="Karaoz U."/>
            <person name="Brodie E.L."/>
            <person name="Williams K.H."/>
            <person name="Hubbard S.S."/>
            <person name="Banfield J.F."/>
        </authorList>
    </citation>
    <scope>NUCLEOTIDE SEQUENCE [LARGE SCALE GENOMIC DNA]</scope>
</reference>
<evidence type="ECO:0000256" key="9">
    <source>
        <dbReference type="ARBA" id="ARBA00022917"/>
    </source>
</evidence>
<dbReference type="InterPro" id="IPR004532">
    <property type="entry name" value="Phe-tRNA-ligase_IIc_bsu_bact"/>
</dbReference>
<comment type="cofactor">
    <cofactor evidence="12">
        <name>Mg(2+)</name>
        <dbReference type="ChEBI" id="CHEBI:18420"/>
    </cofactor>
    <text evidence="12">Binds 2 magnesium ions per tetramer.</text>
</comment>
<dbReference type="InterPro" id="IPR005121">
    <property type="entry name" value="Fdx_antiC-bd"/>
</dbReference>
<dbReference type="Pfam" id="PF03147">
    <property type="entry name" value="FDX-ACB"/>
    <property type="match status" value="1"/>
</dbReference>
<keyword evidence="8 12" id="KW-0460">Magnesium</keyword>
<accession>A0A1F4T4W8</accession>
<dbReference type="HAMAP" id="MF_00283">
    <property type="entry name" value="Phe_tRNA_synth_beta1"/>
    <property type="match status" value="1"/>
</dbReference>
<comment type="similarity">
    <text evidence="1 12">Belongs to the phenylalanyl-tRNA synthetase beta subunit family. Type 1 subfamily.</text>
</comment>
<evidence type="ECO:0000259" key="13">
    <source>
        <dbReference type="PROSITE" id="PS51447"/>
    </source>
</evidence>
<dbReference type="NCBIfam" id="TIGR00472">
    <property type="entry name" value="pheT_bact"/>
    <property type="match status" value="1"/>
</dbReference>
<evidence type="ECO:0000256" key="12">
    <source>
        <dbReference type="HAMAP-Rule" id="MF_00283"/>
    </source>
</evidence>
<name>A0A1F4T4W8_UNCSA</name>
<dbReference type="CDD" id="cd00769">
    <property type="entry name" value="PheRS_beta_core"/>
    <property type="match status" value="1"/>
</dbReference>
<dbReference type="GO" id="GO:0005524">
    <property type="term" value="F:ATP binding"/>
    <property type="evidence" value="ECO:0007669"/>
    <property type="project" value="UniProtKB-UniRule"/>
</dbReference>
<feature type="domain" description="FDX-ACB" evidence="13">
    <location>
        <begin position="577"/>
        <end position="662"/>
    </location>
</feature>
<dbReference type="Gene3D" id="3.50.40.10">
    <property type="entry name" value="Phenylalanyl-trna Synthetase, Chain B, domain 3"/>
    <property type="match status" value="1"/>
</dbReference>
<dbReference type="SUPFAM" id="SSF46955">
    <property type="entry name" value="Putative DNA-binding domain"/>
    <property type="match status" value="2"/>
</dbReference>
<dbReference type="EC" id="6.1.1.20" evidence="12"/>
<evidence type="ECO:0000313" key="16">
    <source>
        <dbReference type="Proteomes" id="UP000178602"/>
    </source>
</evidence>
<feature type="binding site" evidence="12">
    <location>
        <position position="344"/>
    </location>
    <ligand>
        <name>Mg(2+)</name>
        <dbReference type="ChEBI" id="CHEBI:18420"/>
        <note>shared with alpha subunit</note>
    </ligand>
</feature>
<evidence type="ECO:0000313" key="15">
    <source>
        <dbReference type="EMBL" id="OGC27606.1"/>
    </source>
</evidence>
<dbReference type="InterPro" id="IPR045060">
    <property type="entry name" value="Phe-tRNA-ligase_IIc_bsu"/>
</dbReference>